<dbReference type="SUPFAM" id="SSF51735">
    <property type="entry name" value="NAD(P)-binding Rossmann-fold domains"/>
    <property type="match status" value="1"/>
</dbReference>
<dbReference type="AlphaFoldDB" id="A0A0M4LGK5"/>
<dbReference type="GO" id="GO:0016491">
    <property type="term" value="F:oxidoreductase activity"/>
    <property type="evidence" value="ECO:0007669"/>
    <property type="project" value="UniProtKB-KW"/>
</dbReference>
<evidence type="ECO:0000256" key="1">
    <source>
        <dbReference type="ARBA" id="ARBA00006484"/>
    </source>
</evidence>
<dbReference type="Gene3D" id="3.40.50.720">
    <property type="entry name" value="NAD(P)-binding Rossmann-like Domain"/>
    <property type="match status" value="1"/>
</dbReference>
<dbReference type="KEGG" id="tsn:W908_08225"/>
<dbReference type="PANTHER" id="PTHR43477:SF1">
    <property type="entry name" value="DIHYDROANTICAPSIN 7-DEHYDROGENASE"/>
    <property type="match status" value="1"/>
</dbReference>
<gene>
    <name evidence="3" type="ORF">W908_08225</name>
</gene>
<name>A0A0M4LGK5_9GAMM</name>
<keyword evidence="4" id="KW-1185">Reference proteome</keyword>
<accession>A0A0M4LGK5</accession>
<dbReference type="PRINTS" id="PR00081">
    <property type="entry name" value="GDHRDH"/>
</dbReference>
<reference evidence="3 4" key="1">
    <citation type="journal article" date="2015" name="Genome Announc.">
        <title>Genome Sequence of 'Candidatus Thioglobus singularis' Strain PS1, a Mixotroph from the SUP05 Clade of Marine Gammaproteobacteria.</title>
        <authorList>
            <person name="Marshall K.T."/>
            <person name="Morris R.M."/>
        </authorList>
    </citation>
    <scope>NUCLEOTIDE SEQUENCE [LARGE SCALE GENOMIC DNA]</scope>
    <source>
        <strain evidence="3 4">PS1</strain>
    </source>
</reference>
<protein>
    <submittedName>
        <fullName evidence="3">Oxidoreductase</fullName>
    </submittedName>
</protein>
<sequence length="238" mass="25267">MSNKHLIFGATGAIGSSLAKQLKESSQDAHLVARNEDELKSISENLGFTFTVADVLEDGFIDKIKSDTSEFNINGLAYCIGSIDLKPLKRVTESDLHQCMKLNLYSAIEAIKGFQDDLKKNHGSIVLFSSVAAQKGFTNHTIIASAKAAIEGLTVTLAAEFAPSIRVNCIAPSLTDSKISQSMLKSEVVAEALAKAHPLKRLGEGKDSASLAGFLLGEGSSWVTGQIIGVDGGRSRLS</sequence>
<proteinExistence type="inferred from homology"/>
<dbReference type="InterPro" id="IPR036291">
    <property type="entry name" value="NAD(P)-bd_dom_sf"/>
</dbReference>
<organism evidence="3 4">
    <name type="scientific">Candidatus Pseudothioglobus singularis PS1</name>
    <dbReference type="NCBI Taxonomy" id="1125411"/>
    <lineage>
        <taxon>Bacteria</taxon>
        <taxon>Pseudomonadati</taxon>
        <taxon>Pseudomonadota</taxon>
        <taxon>Gammaproteobacteria</taxon>
        <taxon>Candidatus Pseudothioglobaceae</taxon>
        <taxon>Candidatus Pseudothioglobus</taxon>
    </lineage>
</organism>
<dbReference type="OrthoDB" id="9814396at2"/>
<evidence type="ECO:0000256" key="2">
    <source>
        <dbReference type="ARBA" id="ARBA00023002"/>
    </source>
</evidence>
<evidence type="ECO:0000313" key="3">
    <source>
        <dbReference type="EMBL" id="ALE02506.1"/>
    </source>
</evidence>
<dbReference type="STRING" id="1125411.W908_08225"/>
<dbReference type="RefSeq" id="WP_053820677.1">
    <property type="nucleotide sequence ID" value="NZ_CP006911.1"/>
</dbReference>
<dbReference type="CDD" id="cd05233">
    <property type="entry name" value="SDR_c"/>
    <property type="match status" value="1"/>
</dbReference>
<dbReference type="PATRIC" id="fig|1125411.7.peg.1618"/>
<dbReference type="Proteomes" id="UP000068905">
    <property type="component" value="Chromosome"/>
</dbReference>
<keyword evidence="2" id="KW-0560">Oxidoreductase</keyword>
<dbReference type="EMBL" id="CP006911">
    <property type="protein sequence ID" value="ALE02506.1"/>
    <property type="molecule type" value="Genomic_DNA"/>
</dbReference>
<dbReference type="Pfam" id="PF13561">
    <property type="entry name" value="adh_short_C2"/>
    <property type="match status" value="1"/>
</dbReference>
<dbReference type="PANTHER" id="PTHR43477">
    <property type="entry name" value="DIHYDROANTICAPSIN 7-DEHYDROGENASE"/>
    <property type="match status" value="1"/>
</dbReference>
<comment type="similarity">
    <text evidence="1">Belongs to the short-chain dehydrogenases/reductases (SDR) family.</text>
</comment>
<dbReference type="InterPro" id="IPR002347">
    <property type="entry name" value="SDR_fam"/>
</dbReference>
<dbReference type="InterPro" id="IPR051122">
    <property type="entry name" value="SDR_DHRS6-like"/>
</dbReference>
<evidence type="ECO:0000313" key="4">
    <source>
        <dbReference type="Proteomes" id="UP000068905"/>
    </source>
</evidence>